<feature type="region of interest" description="Disordered" evidence="4">
    <location>
        <begin position="93"/>
        <end position="114"/>
    </location>
</feature>
<sequence>MQVAQSASPSFSPYPSGVANHEDASVRGDADASQRASAAHSSVTVAGSSPASVITENHPSPSLDDAGDGGGQRTAPVAGTSAFTSFLQQVGDLDGKNASKDSKPAKPKQKRNKPTLSCLECVDRKTKCDRGRPCLACVKRQSGCEYTAVANLIASTDRKNLDAASRSRYVTKPPSKVRKLSHSSSATSPIITDNGWSSIDRASQKARHGSSSSPHMLSNVPYTKNTPSNVFGVGKQHPFGNYWTCGGGLSEVISVLPSKEQTDILVAKYFESFDPVYPCIHRRTFYSDYERFFNMSWEEKCQVDASMIALHFAVYAIGTQYVQFMSFEERARTSEFYCSAANQALRIYSYLNKTSMRAIAAMLLMTYFLMNDCHASDAYSWAGIHLRQAYAMRLHRDPEIVVPNASVVEKQQRRKLWQAMFLQDTFMTVLLKLPPTATHSDVPVEGLSDENEQYADGIDFCSGVHSRVENLMSINVIAPPPDLRPPPLPHQTVDPETGKRDLAYLRSMWHLGNLVQENISSPNSLSLPLSNSARHRESLVGAFRRLYKSFPSFLTTLDYAVLRREVVQHPRGVRQNLFLTSNYFHCLMMLQASTNEAGGVECNVKGALEAAHEALWAFFKYWGLFEQEASISWSFQHRAFEGALAICHLLSLPRPVEGLMQAEPMYEKARQNVIRVMEIMDRYSGPIEVNEERKEVLQQAYEKIGL</sequence>
<dbReference type="PANTHER" id="PTHR31001">
    <property type="entry name" value="UNCHARACTERIZED TRANSCRIPTIONAL REGULATORY PROTEIN"/>
    <property type="match status" value="1"/>
</dbReference>
<dbReference type="GO" id="GO:0006351">
    <property type="term" value="P:DNA-templated transcription"/>
    <property type="evidence" value="ECO:0007669"/>
    <property type="project" value="InterPro"/>
</dbReference>
<dbReference type="GO" id="GO:0008270">
    <property type="term" value="F:zinc ion binding"/>
    <property type="evidence" value="ECO:0007669"/>
    <property type="project" value="InterPro"/>
</dbReference>
<dbReference type="GO" id="GO:0003677">
    <property type="term" value="F:DNA binding"/>
    <property type="evidence" value="ECO:0007669"/>
    <property type="project" value="InterPro"/>
</dbReference>
<dbReference type="GO" id="GO:0005634">
    <property type="term" value="C:nucleus"/>
    <property type="evidence" value="ECO:0007669"/>
    <property type="project" value="UniProtKB-SubCell"/>
</dbReference>
<dbReference type="CDD" id="cd12148">
    <property type="entry name" value="fungal_TF_MHR"/>
    <property type="match status" value="1"/>
</dbReference>
<name>A0A9P4Q964_9PEZI</name>
<dbReference type="SUPFAM" id="SSF57701">
    <property type="entry name" value="Zn2/Cys6 DNA-binding domain"/>
    <property type="match status" value="1"/>
</dbReference>
<dbReference type="InterPro" id="IPR001138">
    <property type="entry name" value="Zn2Cys6_DnaBD"/>
</dbReference>
<reference evidence="6" key="1">
    <citation type="journal article" date="2020" name="Stud. Mycol.">
        <title>101 Dothideomycetes genomes: a test case for predicting lifestyles and emergence of pathogens.</title>
        <authorList>
            <person name="Haridas S."/>
            <person name="Albert R."/>
            <person name="Binder M."/>
            <person name="Bloem J."/>
            <person name="Labutti K."/>
            <person name="Salamov A."/>
            <person name="Andreopoulos B."/>
            <person name="Baker S."/>
            <person name="Barry K."/>
            <person name="Bills G."/>
            <person name="Bluhm B."/>
            <person name="Cannon C."/>
            <person name="Castanera R."/>
            <person name="Culley D."/>
            <person name="Daum C."/>
            <person name="Ezra D."/>
            <person name="Gonzalez J."/>
            <person name="Henrissat B."/>
            <person name="Kuo A."/>
            <person name="Liang C."/>
            <person name="Lipzen A."/>
            <person name="Lutzoni F."/>
            <person name="Magnuson J."/>
            <person name="Mondo S."/>
            <person name="Nolan M."/>
            <person name="Ohm R."/>
            <person name="Pangilinan J."/>
            <person name="Park H.-J."/>
            <person name="Ramirez L."/>
            <person name="Alfaro M."/>
            <person name="Sun H."/>
            <person name="Tritt A."/>
            <person name="Yoshinaga Y."/>
            <person name="Zwiers L.-H."/>
            <person name="Turgeon B."/>
            <person name="Goodwin S."/>
            <person name="Spatafora J."/>
            <person name="Crous P."/>
            <person name="Grigoriev I."/>
        </authorList>
    </citation>
    <scope>NUCLEOTIDE SEQUENCE</scope>
    <source>
        <strain evidence="6">CBS 116435</strain>
    </source>
</reference>
<evidence type="ECO:0000259" key="5">
    <source>
        <dbReference type="PROSITE" id="PS50048"/>
    </source>
</evidence>
<feature type="region of interest" description="Disordered" evidence="4">
    <location>
        <begin position="1"/>
        <end position="77"/>
    </location>
</feature>
<dbReference type="Pfam" id="PF00172">
    <property type="entry name" value="Zn_clus"/>
    <property type="match status" value="1"/>
</dbReference>
<keyword evidence="3" id="KW-0539">Nucleus</keyword>
<evidence type="ECO:0000313" key="6">
    <source>
        <dbReference type="EMBL" id="KAF2722913.1"/>
    </source>
</evidence>
<dbReference type="SMART" id="SM00066">
    <property type="entry name" value="GAL4"/>
    <property type="match status" value="1"/>
</dbReference>
<keyword evidence="7" id="KW-1185">Reference proteome</keyword>
<comment type="caution">
    <text evidence="6">The sequence shown here is derived from an EMBL/GenBank/DDBJ whole genome shotgun (WGS) entry which is preliminary data.</text>
</comment>
<protein>
    <recommendedName>
        <fullName evidence="5">Zn(2)-C6 fungal-type domain-containing protein</fullName>
    </recommendedName>
</protein>
<evidence type="ECO:0000313" key="7">
    <source>
        <dbReference type="Proteomes" id="UP000799441"/>
    </source>
</evidence>
<evidence type="ECO:0000256" key="2">
    <source>
        <dbReference type="ARBA" id="ARBA00022723"/>
    </source>
</evidence>
<feature type="compositionally biased region" description="Basic and acidic residues" evidence="4">
    <location>
        <begin position="93"/>
        <end position="104"/>
    </location>
</feature>
<accession>A0A9P4Q964</accession>
<comment type="subcellular location">
    <subcellularLocation>
        <location evidence="1">Nucleus</location>
    </subcellularLocation>
</comment>
<dbReference type="EMBL" id="MU003779">
    <property type="protein sequence ID" value="KAF2722913.1"/>
    <property type="molecule type" value="Genomic_DNA"/>
</dbReference>
<dbReference type="InterPro" id="IPR036864">
    <property type="entry name" value="Zn2-C6_fun-type_DNA-bd_sf"/>
</dbReference>
<dbReference type="AlphaFoldDB" id="A0A9P4Q964"/>
<dbReference type="OrthoDB" id="2406834at2759"/>
<evidence type="ECO:0000256" key="4">
    <source>
        <dbReference type="SAM" id="MobiDB-lite"/>
    </source>
</evidence>
<gene>
    <name evidence="6" type="ORF">K431DRAFT_265455</name>
</gene>
<dbReference type="PROSITE" id="PS50048">
    <property type="entry name" value="ZN2_CY6_FUNGAL_2"/>
    <property type="match status" value="1"/>
</dbReference>
<dbReference type="CDD" id="cd00067">
    <property type="entry name" value="GAL4"/>
    <property type="match status" value="1"/>
</dbReference>
<dbReference type="Gene3D" id="4.10.240.10">
    <property type="entry name" value="Zn(2)-C6 fungal-type DNA-binding domain"/>
    <property type="match status" value="1"/>
</dbReference>
<proteinExistence type="predicted"/>
<evidence type="ECO:0000256" key="3">
    <source>
        <dbReference type="ARBA" id="ARBA00023242"/>
    </source>
</evidence>
<feature type="compositionally biased region" description="Polar residues" evidence="4">
    <location>
        <begin position="1"/>
        <end position="13"/>
    </location>
</feature>
<evidence type="ECO:0000256" key="1">
    <source>
        <dbReference type="ARBA" id="ARBA00004123"/>
    </source>
</evidence>
<dbReference type="GO" id="GO:0000981">
    <property type="term" value="F:DNA-binding transcription factor activity, RNA polymerase II-specific"/>
    <property type="evidence" value="ECO:0007669"/>
    <property type="project" value="InterPro"/>
</dbReference>
<keyword evidence="2" id="KW-0479">Metal-binding</keyword>
<feature type="domain" description="Zn(2)-C6 fungal-type" evidence="5">
    <location>
        <begin position="117"/>
        <end position="146"/>
    </location>
</feature>
<dbReference type="PANTHER" id="PTHR31001:SF81">
    <property type="entry name" value="ZN(II)2CYS6 TRANSCRIPTION FACTOR"/>
    <property type="match status" value="1"/>
</dbReference>
<dbReference type="InterPro" id="IPR007219">
    <property type="entry name" value="XnlR_reg_dom"/>
</dbReference>
<feature type="compositionally biased region" description="Basic and acidic residues" evidence="4">
    <location>
        <begin position="20"/>
        <end position="32"/>
    </location>
</feature>
<dbReference type="Pfam" id="PF04082">
    <property type="entry name" value="Fungal_trans"/>
    <property type="match status" value="1"/>
</dbReference>
<organism evidence="6 7">
    <name type="scientific">Polychaeton citri CBS 116435</name>
    <dbReference type="NCBI Taxonomy" id="1314669"/>
    <lineage>
        <taxon>Eukaryota</taxon>
        <taxon>Fungi</taxon>
        <taxon>Dikarya</taxon>
        <taxon>Ascomycota</taxon>
        <taxon>Pezizomycotina</taxon>
        <taxon>Dothideomycetes</taxon>
        <taxon>Dothideomycetidae</taxon>
        <taxon>Capnodiales</taxon>
        <taxon>Capnodiaceae</taxon>
        <taxon>Polychaeton</taxon>
    </lineage>
</organism>
<dbReference type="Proteomes" id="UP000799441">
    <property type="component" value="Unassembled WGS sequence"/>
</dbReference>
<feature type="compositionally biased region" description="Polar residues" evidence="4">
    <location>
        <begin position="34"/>
        <end position="60"/>
    </location>
</feature>
<dbReference type="InterPro" id="IPR050613">
    <property type="entry name" value="Sec_Metabolite_Reg"/>
</dbReference>